<dbReference type="EMBL" id="QEIN01000063">
    <property type="protein sequence ID" value="RCV59273.1"/>
    <property type="molecule type" value="Genomic_DNA"/>
</dbReference>
<evidence type="ECO:0000313" key="3">
    <source>
        <dbReference type="EMBL" id="RCV59273.1"/>
    </source>
</evidence>
<dbReference type="InterPro" id="IPR027417">
    <property type="entry name" value="P-loop_NTPase"/>
</dbReference>
<dbReference type="Gene3D" id="3.40.50.300">
    <property type="entry name" value="P-loop containing nucleotide triphosphate hydrolases"/>
    <property type="match status" value="1"/>
</dbReference>
<dbReference type="RefSeq" id="WP_114400319.1">
    <property type="nucleotide sequence ID" value="NZ_QEIM01000207.1"/>
</dbReference>
<keyword evidence="2" id="KW-1133">Transmembrane helix</keyword>
<evidence type="ECO:0000256" key="1">
    <source>
        <dbReference type="SAM" id="MobiDB-lite"/>
    </source>
</evidence>
<evidence type="ECO:0000313" key="4">
    <source>
        <dbReference type="Proteomes" id="UP000253318"/>
    </source>
</evidence>
<feature type="transmembrane region" description="Helical" evidence="2">
    <location>
        <begin position="75"/>
        <end position="93"/>
    </location>
</feature>
<comment type="caution">
    <text evidence="3">The sequence shown here is derived from an EMBL/GenBank/DDBJ whole genome shotgun (WGS) entry which is preliminary data.</text>
</comment>
<accession>A0A368T6C6</accession>
<name>A0A368T6C6_9ACTN</name>
<evidence type="ECO:0000256" key="2">
    <source>
        <dbReference type="SAM" id="Phobius"/>
    </source>
</evidence>
<gene>
    <name evidence="3" type="ORF">DEF24_09885</name>
</gene>
<protein>
    <recommendedName>
        <fullName evidence="5">FtsK domain-containing protein</fullName>
    </recommendedName>
</protein>
<sequence length="726" mass="78864">MGAKKKSRRPVDWTLRHGPISGAYNAAVGLGAVAAANEAFALGISPWWAAGLAGAGALASHVDARARRLGATRKVYRLACWGGAGGWTAWALEHGVWEVNTLLAGAGIAGIAAILAPAMASHDRLAAEHKRQVETEQERWDLAQQWAARVRRVCNIKQQVKVVGIKEWLHPDPAHPGVTRKTGYTVEVVLPSGGYSWETLAKNKARLANDLDQPAGCGLDVEPGVSRRRALIDVTTVNVLKGDIALPERERLPATINDDAEVGVYSNGAIVKVPLRWTSAVVVGAKRQGKSNMLKNVARQLLRCDDVLIMGIDPNGGELFLPFLRPWLEGRAERPAIDWVATDQDEAETMMQWLVGVVSRRRSGYSDYMWSNGGDDKLQVSHEIPQIVLLSDESKSFSRKTKALMEELNDRCGAASISMLTSWLRAIADGGGGMPRGLLVQSETRISVRVNDDSELARLFGRGSKLPPAGEAPAPGWGHARAYNGDNPRLYKAARSTNKDAYEEALRADAWRPGMDAITVGTGQAREVYERRWERALAAGWLGVSSLPGIAAPPRTTTAANAQQTKPELPQRRWSSREERRQRIQERRNRLREQLGKPPVGPDGKEPEGSVNARFAEIVAGIGDPGGGAPAEVPPLLIAVLGVFDDAGVDEVHRSVIADKLTGGDKEQLSGLLELLDIRMQPKSFRMPGTSTGRGYHRDAIEDAVDRIRSGEIEVPDEVAQWWPGA</sequence>
<organism evidence="3 4">
    <name type="scientific">Marinitenerispora sediminis</name>
    <dbReference type="NCBI Taxonomy" id="1931232"/>
    <lineage>
        <taxon>Bacteria</taxon>
        <taxon>Bacillati</taxon>
        <taxon>Actinomycetota</taxon>
        <taxon>Actinomycetes</taxon>
        <taxon>Streptosporangiales</taxon>
        <taxon>Nocardiopsidaceae</taxon>
        <taxon>Marinitenerispora</taxon>
    </lineage>
</organism>
<dbReference type="Proteomes" id="UP000253318">
    <property type="component" value="Unassembled WGS sequence"/>
</dbReference>
<keyword evidence="2" id="KW-0812">Transmembrane</keyword>
<proteinExistence type="predicted"/>
<feature type="region of interest" description="Disordered" evidence="1">
    <location>
        <begin position="552"/>
        <end position="609"/>
    </location>
</feature>
<reference evidence="3 4" key="1">
    <citation type="submission" date="2018-04" db="EMBL/GenBank/DDBJ databases">
        <title>Novel actinobacteria from marine sediment.</title>
        <authorList>
            <person name="Ng Z.Y."/>
            <person name="Tan G.Y.A."/>
        </authorList>
    </citation>
    <scope>NUCLEOTIDE SEQUENCE [LARGE SCALE GENOMIC DNA]</scope>
    <source>
        <strain evidence="3 4">TPS81</strain>
    </source>
</reference>
<dbReference type="OrthoDB" id="3315119at2"/>
<evidence type="ECO:0008006" key="5">
    <source>
        <dbReference type="Google" id="ProtNLM"/>
    </source>
</evidence>
<keyword evidence="2" id="KW-0472">Membrane</keyword>
<dbReference type="AlphaFoldDB" id="A0A368T6C6"/>
<keyword evidence="4" id="KW-1185">Reference proteome</keyword>
<feature type="compositionally biased region" description="Low complexity" evidence="1">
    <location>
        <begin position="552"/>
        <end position="565"/>
    </location>
</feature>
<feature type="compositionally biased region" description="Basic and acidic residues" evidence="1">
    <location>
        <begin position="569"/>
        <end position="595"/>
    </location>
</feature>